<evidence type="ECO:0000256" key="1">
    <source>
        <dbReference type="ARBA" id="ARBA00022670"/>
    </source>
</evidence>
<dbReference type="GO" id="GO:0006508">
    <property type="term" value="P:proteolysis"/>
    <property type="evidence" value="ECO:0007669"/>
    <property type="project" value="UniProtKB-KW"/>
</dbReference>
<keyword evidence="2" id="KW-0378">Hydrolase</keyword>
<organism evidence="7 8">
    <name type="scientific">Actinotalea fermentans</name>
    <dbReference type="NCBI Taxonomy" id="43671"/>
    <lineage>
        <taxon>Bacteria</taxon>
        <taxon>Bacillati</taxon>
        <taxon>Actinomycetota</taxon>
        <taxon>Actinomycetes</taxon>
        <taxon>Micrococcales</taxon>
        <taxon>Cellulomonadaceae</taxon>
        <taxon>Actinotalea</taxon>
    </lineage>
</organism>
<feature type="chain" id="PRO_5021890296" description="PKD domain-containing protein" evidence="4">
    <location>
        <begin position="35"/>
        <end position="424"/>
    </location>
</feature>
<dbReference type="GO" id="GO:0005975">
    <property type="term" value="P:carbohydrate metabolic process"/>
    <property type="evidence" value="ECO:0007669"/>
    <property type="project" value="UniProtKB-ARBA"/>
</dbReference>
<keyword evidence="4" id="KW-0732">Signal</keyword>
<keyword evidence="3" id="KW-0812">Transmembrane</keyword>
<dbReference type="InterPro" id="IPR000601">
    <property type="entry name" value="PKD_dom"/>
</dbReference>
<dbReference type="InterPro" id="IPR035986">
    <property type="entry name" value="PKD_dom_sf"/>
</dbReference>
<evidence type="ECO:0000259" key="6">
    <source>
        <dbReference type="PROSITE" id="PS51829"/>
    </source>
</evidence>
<dbReference type="Proteomes" id="UP000321484">
    <property type="component" value="Unassembled WGS sequence"/>
</dbReference>
<dbReference type="Gene3D" id="2.60.120.260">
    <property type="entry name" value="Galactose-binding domain-like"/>
    <property type="match status" value="1"/>
</dbReference>
<name>A0A511YZL6_9CELL</name>
<dbReference type="AlphaFoldDB" id="A0A511YZL6"/>
<gene>
    <name evidence="7" type="ORF">AFE02nite_23530</name>
</gene>
<keyword evidence="8" id="KW-1185">Reference proteome</keyword>
<dbReference type="PROSITE" id="PS50093">
    <property type="entry name" value="PKD"/>
    <property type="match status" value="1"/>
</dbReference>
<proteinExistence type="predicted"/>
<protein>
    <recommendedName>
        <fullName evidence="9">PKD domain-containing protein</fullName>
    </recommendedName>
</protein>
<dbReference type="RefSeq" id="WP_146819711.1">
    <property type="nucleotide sequence ID" value="NZ_BJYK01000008.1"/>
</dbReference>
<evidence type="ECO:0000256" key="4">
    <source>
        <dbReference type="SAM" id="SignalP"/>
    </source>
</evidence>
<dbReference type="SUPFAM" id="SSF49299">
    <property type="entry name" value="PKD domain"/>
    <property type="match status" value="1"/>
</dbReference>
<evidence type="ECO:0000256" key="3">
    <source>
        <dbReference type="SAM" id="Phobius"/>
    </source>
</evidence>
<feature type="domain" description="PKD" evidence="5">
    <location>
        <begin position="333"/>
        <end position="388"/>
    </location>
</feature>
<keyword evidence="1" id="KW-0645">Protease</keyword>
<dbReference type="PROSITE" id="PS51318">
    <property type="entry name" value="TAT"/>
    <property type="match status" value="1"/>
</dbReference>
<evidence type="ECO:0000259" key="5">
    <source>
        <dbReference type="PROSITE" id="PS50093"/>
    </source>
</evidence>
<feature type="transmembrane region" description="Helical" evidence="3">
    <location>
        <begin position="396"/>
        <end position="416"/>
    </location>
</feature>
<feature type="domain" description="P/Homo B" evidence="6">
    <location>
        <begin position="30"/>
        <end position="199"/>
    </location>
</feature>
<dbReference type="InterPro" id="IPR006311">
    <property type="entry name" value="TAT_signal"/>
</dbReference>
<dbReference type="Pfam" id="PF18911">
    <property type="entry name" value="PKD_4"/>
    <property type="match status" value="1"/>
</dbReference>
<comment type="caution">
    <text evidence="7">The sequence shown here is derived from an EMBL/GenBank/DDBJ whole genome shotgun (WGS) entry which is preliminary data.</text>
</comment>
<sequence>MRTPRRSSVPARRASLALVAALAATLAAALPADAASTVSGAIAIPDNTAASPYPSTITVSELTGVVLGVDVTLEGLTHTYPADLGVMLVGPGGQATLLMGHVGGGTDVSGVTVTFSAAATTPLSPSGPLGAGPYLPSADATQELAFPAPAPPSAGTDLGVFEGTDPNGVWSLYVVDGWGSDAGSLAGWSLDITAGVAADAGGPYTIAEGATLALDASASVASASATYAWDLDGDGAYDDATGATPTVPAATLAALGLGDGPVGPLPVGLQVTHGAIVETAASTVTVTATAPTATVTLPRQILADTPFTMKVGAVDPSAADAAATFTYEIDWTGDGVVDQTLTGPADPPVSHTFAAAGTYRVTVWATDRDGARSAPLVTDVVVVPALAASGGVPGTAWLAAAALALGGLLLAAGRGLRRPQPSAR</sequence>
<evidence type="ECO:0008006" key="9">
    <source>
        <dbReference type="Google" id="ProtNLM"/>
    </source>
</evidence>
<evidence type="ECO:0000256" key="2">
    <source>
        <dbReference type="ARBA" id="ARBA00022801"/>
    </source>
</evidence>
<dbReference type="EMBL" id="BJYK01000008">
    <property type="protein sequence ID" value="GEN80619.1"/>
    <property type="molecule type" value="Genomic_DNA"/>
</dbReference>
<dbReference type="InterPro" id="IPR013783">
    <property type="entry name" value="Ig-like_fold"/>
</dbReference>
<reference evidence="7 8" key="1">
    <citation type="submission" date="2019-07" db="EMBL/GenBank/DDBJ databases">
        <title>Whole genome shotgun sequence of Actinotalea fermentans NBRC 105374.</title>
        <authorList>
            <person name="Hosoyama A."/>
            <person name="Uohara A."/>
            <person name="Ohji S."/>
            <person name="Ichikawa N."/>
        </authorList>
    </citation>
    <scope>NUCLEOTIDE SEQUENCE [LARGE SCALE GENOMIC DNA]</scope>
    <source>
        <strain evidence="7 8">NBRC 105374</strain>
    </source>
</reference>
<keyword evidence="3" id="KW-1133">Transmembrane helix</keyword>
<dbReference type="PROSITE" id="PS51829">
    <property type="entry name" value="P_HOMO_B"/>
    <property type="match status" value="1"/>
</dbReference>
<keyword evidence="3" id="KW-0472">Membrane</keyword>
<evidence type="ECO:0000313" key="7">
    <source>
        <dbReference type="EMBL" id="GEN80619.1"/>
    </source>
</evidence>
<accession>A0A511YZL6</accession>
<dbReference type="GO" id="GO:0004252">
    <property type="term" value="F:serine-type endopeptidase activity"/>
    <property type="evidence" value="ECO:0007669"/>
    <property type="project" value="InterPro"/>
</dbReference>
<feature type="signal peptide" evidence="4">
    <location>
        <begin position="1"/>
        <end position="34"/>
    </location>
</feature>
<evidence type="ECO:0000313" key="8">
    <source>
        <dbReference type="Proteomes" id="UP000321484"/>
    </source>
</evidence>
<dbReference type="OrthoDB" id="9792152at2"/>
<dbReference type="Gene3D" id="2.60.40.10">
    <property type="entry name" value="Immunoglobulins"/>
    <property type="match status" value="2"/>
</dbReference>
<dbReference type="InterPro" id="IPR002884">
    <property type="entry name" value="P_dom"/>
</dbReference>